<sequence>MEHYLGLRIEQTEAGIKLSQPDFIDNLLEDTGMSDCYPVSTQIEPGLVTDDLYDPSIDKRQYQSVTGSLQWLASYTRPEIARVATLLA</sequence>
<organism evidence="1 2">
    <name type="scientific">Penicillium daleae</name>
    <dbReference type="NCBI Taxonomy" id="63821"/>
    <lineage>
        <taxon>Eukaryota</taxon>
        <taxon>Fungi</taxon>
        <taxon>Dikarya</taxon>
        <taxon>Ascomycota</taxon>
        <taxon>Pezizomycotina</taxon>
        <taxon>Eurotiomycetes</taxon>
        <taxon>Eurotiomycetidae</taxon>
        <taxon>Eurotiales</taxon>
        <taxon>Aspergillaceae</taxon>
        <taxon>Penicillium</taxon>
    </lineage>
</organism>
<dbReference type="Proteomes" id="UP001213681">
    <property type="component" value="Unassembled WGS sequence"/>
</dbReference>
<evidence type="ECO:0000313" key="1">
    <source>
        <dbReference type="EMBL" id="KAJ5459498.1"/>
    </source>
</evidence>
<reference evidence="1" key="1">
    <citation type="submission" date="2022-12" db="EMBL/GenBank/DDBJ databases">
        <authorList>
            <person name="Petersen C."/>
        </authorList>
    </citation>
    <scope>NUCLEOTIDE SEQUENCE</scope>
    <source>
        <strain evidence="1">IBT 16125</strain>
    </source>
</reference>
<dbReference type="EMBL" id="JAPVEA010000002">
    <property type="protein sequence ID" value="KAJ5459498.1"/>
    <property type="molecule type" value="Genomic_DNA"/>
</dbReference>
<proteinExistence type="predicted"/>
<evidence type="ECO:0000313" key="2">
    <source>
        <dbReference type="Proteomes" id="UP001213681"/>
    </source>
</evidence>
<protein>
    <recommendedName>
        <fullName evidence="3">Reverse transcriptase Ty1/copia-type domain-containing protein</fullName>
    </recommendedName>
</protein>
<reference evidence="1" key="2">
    <citation type="journal article" date="2023" name="IMA Fungus">
        <title>Comparative genomic study of the Penicillium genus elucidates a diverse pangenome and 15 lateral gene transfer events.</title>
        <authorList>
            <person name="Petersen C."/>
            <person name="Sorensen T."/>
            <person name="Nielsen M.R."/>
            <person name="Sondergaard T.E."/>
            <person name="Sorensen J.L."/>
            <person name="Fitzpatrick D.A."/>
            <person name="Frisvad J.C."/>
            <person name="Nielsen K.L."/>
        </authorList>
    </citation>
    <scope>NUCLEOTIDE SEQUENCE</scope>
    <source>
        <strain evidence="1">IBT 16125</strain>
    </source>
</reference>
<dbReference type="RefSeq" id="XP_056768540.1">
    <property type="nucleotide sequence ID" value="XM_056904433.1"/>
</dbReference>
<dbReference type="AlphaFoldDB" id="A0AAD6CBZ9"/>
<comment type="caution">
    <text evidence="1">The sequence shown here is derived from an EMBL/GenBank/DDBJ whole genome shotgun (WGS) entry which is preliminary data.</text>
</comment>
<gene>
    <name evidence="1" type="ORF">N7458_001050</name>
</gene>
<dbReference type="GeneID" id="81594676"/>
<evidence type="ECO:0008006" key="3">
    <source>
        <dbReference type="Google" id="ProtNLM"/>
    </source>
</evidence>
<accession>A0AAD6CBZ9</accession>
<name>A0AAD6CBZ9_9EURO</name>
<keyword evidence="2" id="KW-1185">Reference proteome</keyword>